<accession>A0A4R6PXC2</accession>
<proteinExistence type="predicted"/>
<gene>
    <name evidence="1" type="ORF">EV211_13817</name>
</gene>
<organism evidence="1 2">
    <name type="scientific">Aminicella lysinilytica</name>
    <dbReference type="NCBI Taxonomy" id="433323"/>
    <lineage>
        <taxon>Bacteria</taxon>
        <taxon>Bacillati</taxon>
        <taxon>Bacillota</taxon>
        <taxon>Clostridia</taxon>
        <taxon>Peptostreptococcales</taxon>
        <taxon>Anaerovoracaceae</taxon>
        <taxon>Aminicella</taxon>
    </lineage>
</organism>
<sequence>MPFGPGSLLGVRATFADIFTRFVRMKVLAIGISKKVLSGASKKGSLVEKSSGLSGQTLETSPDWLHNINQGAVALD</sequence>
<keyword evidence="2" id="KW-1185">Reference proteome</keyword>
<reference evidence="1 2" key="1">
    <citation type="submission" date="2019-03" db="EMBL/GenBank/DDBJ databases">
        <title>Genomic Encyclopedia of Type Strains, Phase IV (KMG-IV): sequencing the most valuable type-strain genomes for metagenomic binning, comparative biology and taxonomic classification.</title>
        <authorList>
            <person name="Goeker M."/>
        </authorList>
    </citation>
    <scope>NUCLEOTIDE SEQUENCE [LARGE SCALE GENOMIC DNA]</scope>
    <source>
        <strain evidence="1 2">DSM 28287</strain>
    </source>
</reference>
<dbReference type="AlphaFoldDB" id="A0A4R6PXC2"/>
<comment type="caution">
    <text evidence="1">The sequence shown here is derived from an EMBL/GenBank/DDBJ whole genome shotgun (WGS) entry which is preliminary data.</text>
</comment>
<evidence type="ECO:0000313" key="2">
    <source>
        <dbReference type="Proteomes" id="UP000295500"/>
    </source>
</evidence>
<protein>
    <submittedName>
        <fullName evidence="1">Uncharacterized protein</fullName>
    </submittedName>
</protein>
<dbReference type="EMBL" id="SNXO01000038">
    <property type="protein sequence ID" value="TDP50366.1"/>
    <property type="molecule type" value="Genomic_DNA"/>
</dbReference>
<dbReference type="Proteomes" id="UP000295500">
    <property type="component" value="Unassembled WGS sequence"/>
</dbReference>
<name>A0A4R6PXC2_9FIRM</name>
<evidence type="ECO:0000313" key="1">
    <source>
        <dbReference type="EMBL" id="TDP50366.1"/>
    </source>
</evidence>